<protein>
    <submittedName>
        <fullName evidence="2">Uncharacterized protein</fullName>
    </submittedName>
</protein>
<feature type="region of interest" description="Disordered" evidence="1">
    <location>
        <begin position="22"/>
        <end position="66"/>
    </location>
</feature>
<evidence type="ECO:0000313" key="2">
    <source>
        <dbReference type="EMBL" id="RRT34031.1"/>
    </source>
</evidence>
<evidence type="ECO:0000256" key="1">
    <source>
        <dbReference type="SAM" id="MobiDB-lite"/>
    </source>
</evidence>
<feature type="region of interest" description="Disordered" evidence="1">
    <location>
        <begin position="268"/>
        <end position="291"/>
    </location>
</feature>
<proteinExistence type="predicted"/>
<name>A0A426X3I4_ENSVE</name>
<sequence length="291" mass="31140">MGGVSGRIADLTQVRSTLLTCKRTPHSKHQGHGGKKEDPCRKNARLGTRVRSTTQEPNHPQPTEEATVAVPTPNHFWRMMADPGFPSPASNPAPFVVTTEAFLGLTSQVQALAGMVQTIIQYLPQLVHLTAYQSALLAAPPQTESPVVPNRGAPPKIEPSQRQVVEARAASPTPTPARSQSGSPFTPEIQAKPLSATFRLPALEPYDGSDDPTKHIATFRAQMALYDTSDALMWDSRPPSVPSHPSVLDGVEIVEVLLVADRATTCDPARDAATGTSVRGSRNVGSRQAGR</sequence>
<accession>A0A426X3I4</accession>
<dbReference type="Proteomes" id="UP000287651">
    <property type="component" value="Unassembled WGS sequence"/>
</dbReference>
<feature type="region of interest" description="Disordered" evidence="1">
    <location>
        <begin position="141"/>
        <end position="188"/>
    </location>
</feature>
<feature type="compositionally biased region" description="Polar residues" evidence="1">
    <location>
        <begin position="274"/>
        <end position="291"/>
    </location>
</feature>
<organism evidence="2 3">
    <name type="scientific">Ensete ventricosum</name>
    <name type="common">Abyssinian banana</name>
    <name type="synonym">Musa ensete</name>
    <dbReference type="NCBI Taxonomy" id="4639"/>
    <lineage>
        <taxon>Eukaryota</taxon>
        <taxon>Viridiplantae</taxon>
        <taxon>Streptophyta</taxon>
        <taxon>Embryophyta</taxon>
        <taxon>Tracheophyta</taxon>
        <taxon>Spermatophyta</taxon>
        <taxon>Magnoliopsida</taxon>
        <taxon>Liliopsida</taxon>
        <taxon>Zingiberales</taxon>
        <taxon>Musaceae</taxon>
        <taxon>Ensete</taxon>
    </lineage>
</organism>
<dbReference type="AlphaFoldDB" id="A0A426X3I4"/>
<reference evidence="2 3" key="1">
    <citation type="journal article" date="2014" name="Agronomy (Basel)">
        <title>A Draft Genome Sequence for Ensete ventricosum, the Drought-Tolerant Tree Against Hunger.</title>
        <authorList>
            <person name="Harrison J."/>
            <person name="Moore K.A."/>
            <person name="Paszkiewicz K."/>
            <person name="Jones T."/>
            <person name="Grant M."/>
            <person name="Ambacheew D."/>
            <person name="Muzemil S."/>
            <person name="Studholme D.J."/>
        </authorList>
    </citation>
    <scope>NUCLEOTIDE SEQUENCE [LARGE SCALE GENOMIC DNA]</scope>
</reference>
<dbReference type="EMBL" id="AMZH03027710">
    <property type="protein sequence ID" value="RRT34031.1"/>
    <property type="molecule type" value="Genomic_DNA"/>
</dbReference>
<feature type="compositionally biased region" description="Basic residues" evidence="1">
    <location>
        <begin position="23"/>
        <end position="33"/>
    </location>
</feature>
<gene>
    <name evidence="2" type="ORF">B296_00059175</name>
</gene>
<evidence type="ECO:0000313" key="3">
    <source>
        <dbReference type="Proteomes" id="UP000287651"/>
    </source>
</evidence>
<comment type="caution">
    <text evidence="2">The sequence shown here is derived from an EMBL/GenBank/DDBJ whole genome shotgun (WGS) entry which is preliminary data.</text>
</comment>
<feature type="compositionally biased region" description="Low complexity" evidence="1">
    <location>
        <begin position="167"/>
        <end position="179"/>
    </location>
</feature>